<sequence length="57" mass="6446">MSEILVKHSVKKRIKEELNTSYPTVQSALFGMTDTQLAREIREKALQLGGVEVKSEK</sequence>
<dbReference type="STRING" id="1346286.SAMN05444362_10134"/>
<reference evidence="2" key="1">
    <citation type="submission" date="2016-11" db="EMBL/GenBank/DDBJ databases">
        <authorList>
            <person name="Varghese N."/>
            <person name="Submissions S."/>
        </authorList>
    </citation>
    <scope>NUCLEOTIDE SEQUENCE [LARGE SCALE GENOMIC DNA]</scope>
    <source>
        <strain evidence="2">DSM 27370</strain>
    </source>
</reference>
<keyword evidence="2" id="KW-1185">Reference proteome</keyword>
<evidence type="ECO:0000313" key="1">
    <source>
        <dbReference type="EMBL" id="SHE30383.1"/>
    </source>
</evidence>
<evidence type="ECO:0000313" key="2">
    <source>
        <dbReference type="Proteomes" id="UP000184480"/>
    </source>
</evidence>
<dbReference type="Proteomes" id="UP000184480">
    <property type="component" value="Unassembled WGS sequence"/>
</dbReference>
<protein>
    <submittedName>
        <fullName evidence="1">Uncharacterized protein</fullName>
    </submittedName>
</protein>
<dbReference type="RefSeq" id="WP_157257457.1">
    <property type="nucleotide sequence ID" value="NZ_BBXL01000001.1"/>
</dbReference>
<organism evidence="1 2">
    <name type="scientific">Dysgonomonas macrotermitis</name>
    <dbReference type="NCBI Taxonomy" id="1346286"/>
    <lineage>
        <taxon>Bacteria</taxon>
        <taxon>Pseudomonadati</taxon>
        <taxon>Bacteroidota</taxon>
        <taxon>Bacteroidia</taxon>
        <taxon>Bacteroidales</taxon>
        <taxon>Dysgonomonadaceae</taxon>
        <taxon>Dysgonomonas</taxon>
    </lineage>
</organism>
<gene>
    <name evidence="1" type="ORF">SAMN05444362_10134</name>
</gene>
<name>A0A1M4SDS6_9BACT</name>
<accession>A0A1M4SDS6</accession>
<dbReference type="AlphaFoldDB" id="A0A1M4SDS6"/>
<dbReference type="EMBL" id="FQUC01000001">
    <property type="protein sequence ID" value="SHE30383.1"/>
    <property type="molecule type" value="Genomic_DNA"/>
</dbReference>
<proteinExistence type="predicted"/>